<evidence type="ECO:0000256" key="1">
    <source>
        <dbReference type="ARBA" id="ARBA00004496"/>
    </source>
</evidence>
<name>A0A078KEF3_9GAMM</name>
<keyword evidence="9 14" id="KW-0520">NAD</keyword>
<dbReference type="InterPro" id="IPR023753">
    <property type="entry name" value="FAD/NAD-binding_dom"/>
</dbReference>
<evidence type="ECO:0000256" key="16">
    <source>
        <dbReference type="RuleBase" id="RU003692"/>
    </source>
</evidence>
<dbReference type="GO" id="GO:0004148">
    <property type="term" value="F:dihydrolipoyl dehydrogenase (NADH) activity"/>
    <property type="evidence" value="ECO:0007669"/>
    <property type="project" value="UniProtKB-EC"/>
</dbReference>
<feature type="binding site" evidence="14">
    <location>
        <position position="58"/>
    </location>
    <ligand>
        <name>FAD</name>
        <dbReference type="ChEBI" id="CHEBI:57692"/>
    </ligand>
</feature>
<evidence type="ECO:0000259" key="17">
    <source>
        <dbReference type="Pfam" id="PF02852"/>
    </source>
</evidence>
<evidence type="ECO:0000256" key="8">
    <source>
        <dbReference type="ARBA" id="ARBA00023002"/>
    </source>
</evidence>
<dbReference type="KEGG" id="eme:CEM_129"/>
<keyword evidence="11 16" id="KW-0676">Redox-active center</keyword>
<dbReference type="Pfam" id="PF02852">
    <property type="entry name" value="Pyr_redox_dim"/>
    <property type="match status" value="1"/>
</dbReference>
<dbReference type="Gene3D" id="3.30.390.30">
    <property type="match status" value="1"/>
</dbReference>
<dbReference type="GO" id="GO:0006103">
    <property type="term" value="P:2-oxoglutarate metabolic process"/>
    <property type="evidence" value="ECO:0007669"/>
    <property type="project" value="TreeGrafter"/>
</dbReference>
<dbReference type="NCBIfam" id="TIGR01350">
    <property type="entry name" value="lipoamide_DH"/>
    <property type="match status" value="1"/>
</dbReference>
<dbReference type="EC" id="1.8.1.4" evidence="3 16"/>
<dbReference type="STRING" id="1495769.CEM_129"/>
<evidence type="ECO:0000256" key="6">
    <source>
        <dbReference type="ARBA" id="ARBA00022630"/>
    </source>
</evidence>
<evidence type="ECO:0000259" key="18">
    <source>
        <dbReference type="Pfam" id="PF07992"/>
    </source>
</evidence>
<accession>A0A078KEF3</accession>
<dbReference type="EMBL" id="LM655252">
    <property type="protein sequence ID" value="CDZ16397.1"/>
    <property type="molecule type" value="Genomic_DNA"/>
</dbReference>
<evidence type="ECO:0000256" key="4">
    <source>
        <dbReference type="ARBA" id="ARBA00016961"/>
    </source>
</evidence>
<dbReference type="Proteomes" id="UP000032420">
    <property type="component" value="Chromosome I"/>
</dbReference>
<reference evidence="20" key="1">
    <citation type="submission" date="2014-07" db="EMBL/GenBank/DDBJ databases">
        <authorList>
            <person name="Santos-Garcia D."/>
        </authorList>
    </citation>
    <scope>NUCLEOTIDE SEQUENCE [LARGE SCALE GENOMIC DNA]</scope>
</reference>
<evidence type="ECO:0000313" key="20">
    <source>
        <dbReference type="Proteomes" id="UP000032420"/>
    </source>
</evidence>
<feature type="binding site" evidence="14">
    <location>
        <position position="122"/>
    </location>
    <ligand>
        <name>FAD</name>
        <dbReference type="ChEBI" id="CHEBI:57692"/>
    </ligand>
</feature>
<sequence>MSDKYDVIIIGTGPGGYVAGIRAAQLGLKTACIEKWVNIDGNIVYGGTCLNVGCIPSKALLEISYNFVNAIEKFELIGINVSNITIDIIKMINSKNKTVATINRGISAILKNNNITVIEGIGKVLSSNKVEVTGKNCIKNILNTDNIIIATGSVPIETSVAPVNGDTIVDSSGALNFTAVPDHLGIIGAGAIGIEIGSVWNRLGSKVTILESESKFLHTVDEDLSKEAYKLFTKQGIDIQLGAIVISSKINDKKIQVIYTKDNSIKTIVFDKLIVSIGRRPCIDNILYSSAGVVIDEKKFIQVNEHCKTNVSGIYAIGDVVRGPMLAHKASEEGVMVANIIAGHKSEINYNTIPNVIYTYPEIAWVGKNEQNIKTLGIEYKIGTFPFYSCGRSMATNSTEGFIKIIANAKTDRILGIHILGQHAGELIANGVIAMEFGASAEDIALTCFAHPTLSESIREAALAVSGNAINIVNRNI</sequence>
<dbReference type="PROSITE" id="PS00076">
    <property type="entry name" value="PYRIDINE_REDOX_1"/>
    <property type="match status" value="1"/>
</dbReference>
<evidence type="ECO:0000256" key="11">
    <source>
        <dbReference type="ARBA" id="ARBA00023284"/>
    </source>
</evidence>
<keyword evidence="5" id="KW-0963">Cytoplasm</keyword>
<dbReference type="PIRSF" id="PIRSF000350">
    <property type="entry name" value="Mercury_reductase_MerA"/>
    <property type="match status" value="1"/>
</dbReference>
<dbReference type="PRINTS" id="PR00411">
    <property type="entry name" value="PNDRDTASEI"/>
</dbReference>
<comment type="similarity">
    <text evidence="2 16">Belongs to the class-I pyridine nucleotide-disulfide oxidoreductase family.</text>
</comment>
<evidence type="ECO:0000256" key="3">
    <source>
        <dbReference type="ARBA" id="ARBA00012608"/>
    </source>
</evidence>
<evidence type="ECO:0000256" key="7">
    <source>
        <dbReference type="ARBA" id="ARBA00022827"/>
    </source>
</evidence>
<evidence type="ECO:0000256" key="5">
    <source>
        <dbReference type="ARBA" id="ARBA00022490"/>
    </source>
</evidence>
<dbReference type="InterPro" id="IPR036188">
    <property type="entry name" value="FAD/NAD-bd_sf"/>
</dbReference>
<dbReference type="InterPro" id="IPR050151">
    <property type="entry name" value="Class-I_Pyr_Nuc-Dis_Oxidored"/>
</dbReference>
<protein>
    <recommendedName>
        <fullName evidence="4 16">Dihydrolipoyl dehydrogenase</fullName>
        <ecNumber evidence="3 16">1.8.1.4</ecNumber>
    </recommendedName>
</protein>
<comment type="miscellaneous">
    <text evidence="16">The active site is a redox-active disulfide bond.</text>
</comment>
<dbReference type="GO" id="GO:0005737">
    <property type="term" value="C:cytoplasm"/>
    <property type="evidence" value="ECO:0007669"/>
    <property type="project" value="UniProtKB-SubCell"/>
</dbReference>
<feature type="binding site" evidence="14">
    <location>
        <position position="211"/>
    </location>
    <ligand>
        <name>NAD(+)</name>
        <dbReference type="ChEBI" id="CHEBI:57540"/>
    </ligand>
</feature>
<feature type="binding site" evidence="14">
    <location>
        <begin position="151"/>
        <end position="153"/>
    </location>
    <ligand>
        <name>FAD</name>
        <dbReference type="ChEBI" id="CHEBI:57692"/>
    </ligand>
</feature>
<feature type="binding site" evidence="14">
    <location>
        <position position="319"/>
    </location>
    <ligand>
        <name>FAD</name>
        <dbReference type="ChEBI" id="CHEBI:57692"/>
    </ligand>
</feature>
<dbReference type="PRINTS" id="PR00368">
    <property type="entry name" value="FADPNR"/>
</dbReference>
<dbReference type="HOGENOM" id="CLU_016755_0_1_6"/>
<dbReference type="InterPro" id="IPR016156">
    <property type="entry name" value="FAD/NAD-linked_Rdtase_dimer_sf"/>
</dbReference>
<evidence type="ECO:0000256" key="9">
    <source>
        <dbReference type="ARBA" id="ARBA00023027"/>
    </source>
</evidence>
<evidence type="ECO:0000313" key="19">
    <source>
        <dbReference type="EMBL" id="CDZ16397.1"/>
    </source>
</evidence>
<dbReference type="PANTHER" id="PTHR22912:SF224">
    <property type="entry name" value="DIHYDROLIPOYL DEHYDROGENASE"/>
    <property type="match status" value="1"/>
</dbReference>
<feature type="active site" description="Proton acceptor" evidence="13">
    <location>
        <position position="451"/>
    </location>
</feature>
<evidence type="ECO:0000256" key="12">
    <source>
        <dbReference type="ARBA" id="ARBA00049187"/>
    </source>
</evidence>
<keyword evidence="10" id="KW-1015">Disulfide bond</keyword>
<evidence type="ECO:0000256" key="10">
    <source>
        <dbReference type="ARBA" id="ARBA00023157"/>
    </source>
</evidence>
<evidence type="ECO:0000256" key="2">
    <source>
        <dbReference type="ARBA" id="ARBA00007532"/>
    </source>
</evidence>
<dbReference type="SUPFAM" id="SSF51905">
    <property type="entry name" value="FAD/NAD(P)-binding domain"/>
    <property type="match status" value="1"/>
</dbReference>
<dbReference type="SUPFAM" id="SSF55424">
    <property type="entry name" value="FAD/NAD-linked reductases, dimerisation (C-terminal) domain"/>
    <property type="match status" value="1"/>
</dbReference>
<feature type="domain" description="FAD/NAD(P)-binding" evidence="18">
    <location>
        <begin position="5"/>
        <end position="334"/>
    </location>
</feature>
<dbReference type="AlphaFoldDB" id="A0A078KEF3"/>
<organism evidence="19 20">
    <name type="scientific">Candidatus Johnevansia muelleri</name>
    <dbReference type="NCBI Taxonomy" id="1495769"/>
    <lineage>
        <taxon>Bacteria</taxon>
        <taxon>Pseudomonadati</taxon>
        <taxon>Pseudomonadota</taxon>
        <taxon>Gammaproteobacteria</taxon>
        <taxon>Candidatus Johnevansiales</taxon>
        <taxon>Candidatus Johnevansiaceae</taxon>
        <taxon>Candidatus Johnevansia</taxon>
    </lineage>
</organism>
<feature type="binding site" evidence="14">
    <location>
        <begin position="325"/>
        <end position="328"/>
    </location>
    <ligand>
        <name>FAD</name>
        <dbReference type="ChEBI" id="CHEBI:57692"/>
    </ligand>
</feature>
<evidence type="ECO:0000256" key="15">
    <source>
        <dbReference type="PIRSR" id="PIRSR000350-4"/>
    </source>
</evidence>
<keyword evidence="20" id="KW-1185">Reference proteome</keyword>
<evidence type="ECO:0000256" key="13">
    <source>
        <dbReference type="PIRSR" id="PIRSR000350-2"/>
    </source>
</evidence>
<gene>
    <name evidence="19" type="primary">lpd</name>
    <name evidence="19" type="ORF">CEM_129</name>
</gene>
<feature type="domain" description="Pyridine nucleotide-disulphide oxidoreductase dimerisation" evidence="17">
    <location>
        <begin position="353"/>
        <end position="462"/>
    </location>
</feature>
<feature type="binding site" evidence="14">
    <location>
        <position position="278"/>
    </location>
    <ligand>
        <name>NAD(+)</name>
        <dbReference type="ChEBI" id="CHEBI:57540"/>
    </ligand>
</feature>
<dbReference type="GO" id="GO:0050660">
    <property type="term" value="F:flavin adenine dinucleotide binding"/>
    <property type="evidence" value="ECO:0007669"/>
    <property type="project" value="InterPro"/>
</dbReference>
<dbReference type="FunFam" id="3.30.390.30:FF:000001">
    <property type="entry name" value="Dihydrolipoyl dehydrogenase"/>
    <property type="match status" value="1"/>
</dbReference>
<keyword evidence="14" id="KW-0547">Nucleotide-binding</keyword>
<dbReference type="InterPro" id="IPR006258">
    <property type="entry name" value="Lipoamide_DH"/>
</dbReference>
<keyword evidence="8 16" id="KW-0560">Oxidoreductase</keyword>
<comment type="catalytic activity">
    <reaction evidence="12 16">
        <text>N(6)-[(R)-dihydrolipoyl]-L-lysyl-[protein] + NAD(+) = N(6)-[(R)-lipoyl]-L-lysyl-[protein] + NADH + H(+)</text>
        <dbReference type="Rhea" id="RHEA:15045"/>
        <dbReference type="Rhea" id="RHEA-COMP:10474"/>
        <dbReference type="Rhea" id="RHEA-COMP:10475"/>
        <dbReference type="ChEBI" id="CHEBI:15378"/>
        <dbReference type="ChEBI" id="CHEBI:57540"/>
        <dbReference type="ChEBI" id="CHEBI:57945"/>
        <dbReference type="ChEBI" id="CHEBI:83099"/>
        <dbReference type="ChEBI" id="CHEBI:83100"/>
        <dbReference type="EC" id="1.8.1.4"/>
    </reaction>
</comment>
<feature type="disulfide bond" description="Redox-active" evidence="15">
    <location>
        <begin position="49"/>
        <end position="54"/>
    </location>
</feature>
<evidence type="ECO:0000256" key="14">
    <source>
        <dbReference type="PIRSR" id="PIRSR000350-3"/>
    </source>
</evidence>
<proteinExistence type="inferred from homology"/>
<dbReference type="InterPro" id="IPR004099">
    <property type="entry name" value="Pyr_nucl-diS_OxRdtase_dimer"/>
</dbReference>
<dbReference type="Pfam" id="PF07992">
    <property type="entry name" value="Pyr_redox_2"/>
    <property type="match status" value="1"/>
</dbReference>
<keyword evidence="7 14" id="KW-0274">FAD</keyword>
<keyword evidence="6 16" id="KW-0285">Flavoprotein</keyword>
<dbReference type="Gene3D" id="3.50.50.60">
    <property type="entry name" value="FAD/NAD(P)-binding domain"/>
    <property type="match status" value="2"/>
</dbReference>
<feature type="binding site" evidence="14">
    <location>
        <begin position="188"/>
        <end position="195"/>
    </location>
    <ligand>
        <name>NAD(+)</name>
        <dbReference type="ChEBI" id="CHEBI:57540"/>
    </ligand>
</feature>
<comment type="subcellular location">
    <subcellularLocation>
        <location evidence="1">Cytoplasm</location>
    </subcellularLocation>
</comment>
<dbReference type="InterPro" id="IPR001100">
    <property type="entry name" value="Pyr_nuc-diS_OxRdtase"/>
</dbReference>
<dbReference type="PATRIC" id="fig|1495769.3.peg.119"/>
<dbReference type="InterPro" id="IPR012999">
    <property type="entry name" value="Pyr_OxRdtase_I_AS"/>
</dbReference>
<dbReference type="OrthoDB" id="9800167at2"/>
<comment type="cofactor">
    <cofactor evidence="14 16">
        <name>FAD</name>
        <dbReference type="ChEBI" id="CHEBI:57692"/>
    </cofactor>
    <text evidence="14 16">Binds 1 FAD per subunit.</text>
</comment>
<dbReference type="PANTHER" id="PTHR22912">
    <property type="entry name" value="DISULFIDE OXIDOREDUCTASE"/>
    <property type="match status" value="1"/>
</dbReference>